<keyword evidence="9" id="KW-1185">Reference proteome</keyword>
<comment type="subcellular location">
    <subcellularLocation>
        <location evidence="1">Membrane</location>
        <topology evidence="1">Multi-pass membrane protein</topology>
    </subcellularLocation>
</comment>
<feature type="transmembrane region" description="Helical" evidence="6">
    <location>
        <begin position="254"/>
        <end position="273"/>
    </location>
</feature>
<evidence type="ECO:0000259" key="7">
    <source>
        <dbReference type="PROSITE" id="PS50850"/>
    </source>
</evidence>
<feature type="transmembrane region" description="Helical" evidence="6">
    <location>
        <begin position="420"/>
        <end position="446"/>
    </location>
</feature>
<feature type="region of interest" description="Disordered" evidence="5">
    <location>
        <begin position="98"/>
        <end position="133"/>
    </location>
</feature>
<feature type="transmembrane region" description="Helical" evidence="6">
    <location>
        <begin position="500"/>
        <end position="521"/>
    </location>
</feature>
<dbReference type="SUPFAM" id="SSF103473">
    <property type="entry name" value="MFS general substrate transporter"/>
    <property type="match status" value="1"/>
</dbReference>
<feature type="transmembrane region" description="Helical" evidence="6">
    <location>
        <begin position="599"/>
        <end position="621"/>
    </location>
</feature>
<dbReference type="Proteomes" id="UP000292082">
    <property type="component" value="Unassembled WGS sequence"/>
</dbReference>
<keyword evidence="2 6" id="KW-0812">Transmembrane</keyword>
<feature type="transmembrane region" description="Helical" evidence="6">
    <location>
        <begin position="279"/>
        <end position="302"/>
    </location>
</feature>
<dbReference type="InterPro" id="IPR020846">
    <property type="entry name" value="MFS_dom"/>
</dbReference>
<evidence type="ECO:0000256" key="4">
    <source>
        <dbReference type="ARBA" id="ARBA00023136"/>
    </source>
</evidence>
<protein>
    <submittedName>
        <fullName evidence="8">MFS general substrate transporter</fullName>
    </submittedName>
</protein>
<dbReference type="PANTHER" id="PTHR23502:SF23">
    <property type="entry name" value="FLUCONAZOLE RESISTANCE PROTEIN 1"/>
    <property type="match status" value="1"/>
</dbReference>
<sequence length="649" mass="71740">MDLFRESVAGQLIYYASRKKTLYYPEEDPTWSVPSRYFSRTASEKPPPAPRSPPPVRHQASAISALSGQSANDRYYTHREEFDGQLYPGREDSRSLQALQDDRHSHGISPSSSATAIQHDNVRGGKELTKGGKVHAGLTEVDQEYEEEVRSSDGALNRADDPNLVDWYGPDDPDNPRNWSTFKKCFVTFDLCFLTFSIYMGSSIVTPSIPALAEYFHVSTVVATLALTVFVVGYGVGPMFLAPLSEIPAIGRNFPYIITLLIFVGLQPAVATAKNPATYFVLRFLSGFFGSPGLATGGASIGDMFEPKKRAYGIGIWGIAAVCGPTLGPLIGGFAYDALGWRWTIWPLLFLSSASLVFLTFLMPETSSSNILLRRARRLRKRTGNPNLYTTGEIMQRNMSGREILVMTFVRPFALNFEPIVGLLNLYIGFVYSLLYTFLTAFPLVFDDIYGFNSGQEGLAFFGLFVGALLTYAGFCVYARYSLEPLFVRKGGMIDPEDRLIPAMYGCWAIPVCLFGFGWTSTHAVPWIVPIIFSSFFSIGTFLLFQSILNYEGDAYPDYAASVLAGNDLARSIMAAAFPLFAVQMFQNLEKNGPKAFPVAWGCVLLGCIGIVLCPLPFIFYRYGAGIRKYSKYATNEPRMEEEMAPGGA</sequence>
<feature type="transmembrane region" description="Helical" evidence="6">
    <location>
        <begin position="569"/>
        <end position="587"/>
    </location>
</feature>
<organism evidence="8 9">
    <name type="scientific">Dichomitus squalens</name>
    <dbReference type="NCBI Taxonomy" id="114155"/>
    <lineage>
        <taxon>Eukaryota</taxon>
        <taxon>Fungi</taxon>
        <taxon>Dikarya</taxon>
        <taxon>Basidiomycota</taxon>
        <taxon>Agaricomycotina</taxon>
        <taxon>Agaricomycetes</taxon>
        <taxon>Polyporales</taxon>
        <taxon>Polyporaceae</taxon>
        <taxon>Dichomitus</taxon>
    </lineage>
</organism>
<evidence type="ECO:0000256" key="1">
    <source>
        <dbReference type="ARBA" id="ARBA00004141"/>
    </source>
</evidence>
<dbReference type="EMBL" id="ML145100">
    <property type="protein sequence ID" value="TBU61185.1"/>
    <property type="molecule type" value="Genomic_DNA"/>
</dbReference>
<feature type="domain" description="Major facilitator superfamily (MFS) profile" evidence="7">
    <location>
        <begin position="187"/>
        <end position="649"/>
    </location>
</feature>
<dbReference type="Gene3D" id="1.20.1250.20">
    <property type="entry name" value="MFS general substrate transporter like domains"/>
    <property type="match status" value="1"/>
</dbReference>
<evidence type="ECO:0000256" key="2">
    <source>
        <dbReference type="ARBA" id="ARBA00022692"/>
    </source>
</evidence>
<dbReference type="FunFam" id="1.20.1250.20:FF:000011">
    <property type="entry name" value="MFS multidrug transporter, putative"/>
    <property type="match status" value="1"/>
</dbReference>
<evidence type="ECO:0000256" key="6">
    <source>
        <dbReference type="SAM" id="Phobius"/>
    </source>
</evidence>
<feature type="transmembrane region" description="Helical" evidence="6">
    <location>
        <begin position="527"/>
        <end position="549"/>
    </location>
</feature>
<name>A0A4Q9Q259_9APHY</name>
<dbReference type="GO" id="GO:0005886">
    <property type="term" value="C:plasma membrane"/>
    <property type="evidence" value="ECO:0007669"/>
    <property type="project" value="TreeGrafter"/>
</dbReference>
<dbReference type="GO" id="GO:1990961">
    <property type="term" value="P:xenobiotic detoxification by transmembrane export across the plasma membrane"/>
    <property type="evidence" value="ECO:0007669"/>
    <property type="project" value="TreeGrafter"/>
</dbReference>
<dbReference type="Pfam" id="PF07690">
    <property type="entry name" value="MFS_1"/>
    <property type="match status" value="1"/>
</dbReference>
<dbReference type="CDD" id="cd17323">
    <property type="entry name" value="MFS_Tpo1_MDR_like"/>
    <property type="match status" value="1"/>
</dbReference>
<feature type="transmembrane region" description="Helical" evidence="6">
    <location>
        <begin position="458"/>
        <end position="479"/>
    </location>
</feature>
<feature type="transmembrane region" description="Helical" evidence="6">
    <location>
        <begin position="348"/>
        <end position="373"/>
    </location>
</feature>
<reference evidence="8 9" key="1">
    <citation type="submission" date="2019-01" db="EMBL/GenBank/DDBJ databases">
        <title>Draft genome sequences of three monokaryotic isolates of the white-rot basidiomycete fungus Dichomitus squalens.</title>
        <authorList>
            <consortium name="DOE Joint Genome Institute"/>
            <person name="Lopez S.C."/>
            <person name="Andreopoulos B."/>
            <person name="Pangilinan J."/>
            <person name="Lipzen A."/>
            <person name="Riley R."/>
            <person name="Ahrendt S."/>
            <person name="Ng V."/>
            <person name="Barry K."/>
            <person name="Daum C."/>
            <person name="Grigoriev I.V."/>
            <person name="Hilden K.S."/>
            <person name="Makela M.R."/>
            <person name="de Vries R.P."/>
        </authorList>
    </citation>
    <scope>NUCLEOTIDE SEQUENCE [LARGE SCALE GENOMIC DNA]</scope>
    <source>
        <strain evidence="8 9">CBS 464.89</strain>
    </source>
</reference>
<accession>A0A4Q9Q259</accession>
<gene>
    <name evidence="8" type="ORF">BD310DRAFT_240745</name>
</gene>
<dbReference type="InterPro" id="IPR036259">
    <property type="entry name" value="MFS_trans_sf"/>
</dbReference>
<keyword evidence="4 6" id="KW-0472">Membrane</keyword>
<dbReference type="PANTHER" id="PTHR23502">
    <property type="entry name" value="MAJOR FACILITATOR SUPERFAMILY"/>
    <property type="match status" value="1"/>
</dbReference>
<proteinExistence type="predicted"/>
<dbReference type="PROSITE" id="PS50850">
    <property type="entry name" value="MFS"/>
    <property type="match status" value="1"/>
</dbReference>
<evidence type="ECO:0000256" key="3">
    <source>
        <dbReference type="ARBA" id="ARBA00022989"/>
    </source>
</evidence>
<dbReference type="AlphaFoldDB" id="A0A4Q9Q259"/>
<feature type="transmembrane region" description="Helical" evidence="6">
    <location>
        <begin position="314"/>
        <end position="336"/>
    </location>
</feature>
<evidence type="ECO:0000313" key="9">
    <source>
        <dbReference type="Proteomes" id="UP000292082"/>
    </source>
</evidence>
<feature type="compositionally biased region" description="Basic and acidic residues" evidence="5">
    <location>
        <begin position="120"/>
        <end position="130"/>
    </location>
</feature>
<dbReference type="InterPro" id="IPR011701">
    <property type="entry name" value="MFS"/>
</dbReference>
<evidence type="ECO:0000313" key="8">
    <source>
        <dbReference type="EMBL" id="TBU61185.1"/>
    </source>
</evidence>
<keyword evidence="3 6" id="KW-1133">Transmembrane helix</keyword>
<dbReference type="GO" id="GO:0015244">
    <property type="term" value="F:fluconazole transmembrane transporter activity"/>
    <property type="evidence" value="ECO:0007669"/>
    <property type="project" value="TreeGrafter"/>
</dbReference>
<evidence type="ECO:0000256" key="5">
    <source>
        <dbReference type="SAM" id="MobiDB-lite"/>
    </source>
</evidence>
<feature type="transmembrane region" description="Helical" evidence="6">
    <location>
        <begin position="215"/>
        <end position="242"/>
    </location>
</feature>
<feature type="transmembrane region" description="Helical" evidence="6">
    <location>
        <begin position="186"/>
        <end position="209"/>
    </location>
</feature>
<feature type="compositionally biased region" description="Polar residues" evidence="5">
    <location>
        <begin position="108"/>
        <end position="118"/>
    </location>
</feature>